<proteinExistence type="predicted"/>
<evidence type="ECO:0000313" key="3">
    <source>
        <dbReference type="Proteomes" id="UP000253324"/>
    </source>
</evidence>
<feature type="non-terminal residue" evidence="2">
    <location>
        <position position="44"/>
    </location>
</feature>
<name>A0A368YHP1_9HYPH</name>
<dbReference type="RefSeq" id="WP_181872638.1">
    <property type="nucleotide sequence ID" value="NZ_QPJM01000039.1"/>
</dbReference>
<comment type="caution">
    <text evidence="2">The sequence shown here is derived from an EMBL/GenBank/DDBJ whole genome shotgun (WGS) entry which is preliminary data.</text>
</comment>
<organism evidence="2 3">
    <name type="scientific">Phyllobacterium bourgognense</name>
    <dbReference type="NCBI Taxonomy" id="314236"/>
    <lineage>
        <taxon>Bacteria</taxon>
        <taxon>Pseudomonadati</taxon>
        <taxon>Pseudomonadota</taxon>
        <taxon>Alphaproteobacteria</taxon>
        <taxon>Hyphomicrobiales</taxon>
        <taxon>Phyllobacteriaceae</taxon>
        <taxon>Phyllobacterium</taxon>
    </lineage>
</organism>
<dbReference type="EMBL" id="QPJM01000039">
    <property type="protein sequence ID" value="RCW77694.1"/>
    <property type="molecule type" value="Genomic_DNA"/>
</dbReference>
<protein>
    <submittedName>
        <fullName evidence="2">Helix-turn-helix protein</fullName>
    </submittedName>
</protein>
<evidence type="ECO:0000259" key="1">
    <source>
        <dbReference type="Pfam" id="PF13936"/>
    </source>
</evidence>
<gene>
    <name evidence="2" type="ORF">C7476_1391</name>
</gene>
<dbReference type="InterPro" id="IPR025246">
    <property type="entry name" value="IS30-like_HTH"/>
</dbReference>
<sequence>MPRSFTQLTMDEWRIVSQMLQAKARLAQIASILGRHRSTVHREI</sequence>
<feature type="domain" description="Transposase IS30-like HTH" evidence="1">
    <location>
        <begin position="5"/>
        <end position="44"/>
    </location>
</feature>
<dbReference type="Pfam" id="PF13936">
    <property type="entry name" value="HTH_38"/>
    <property type="match status" value="1"/>
</dbReference>
<reference evidence="2 3" key="1">
    <citation type="submission" date="2018-07" db="EMBL/GenBank/DDBJ databases">
        <title>Genomic Encyclopedia of Type Strains, Phase III (KMG-III): the genomes of soil and plant-associated and newly described type strains.</title>
        <authorList>
            <person name="Whitman W."/>
        </authorList>
    </citation>
    <scope>NUCLEOTIDE SEQUENCE [LARGE SCALE GENOMIC DNA]</scope>
    <source>
        <strain evidence="2 3">31-25a</strain>
    </source>
</reference>
<dbReference type="Proteomes" id="UP000253324">
    <property type="component" value="Unassembled WGS sequence"/>
</dbReference>
<keyword evidence="3" id="KW-1185">Reference proteome</keyword>
<dbReference type="AlphaFoldDB" id="A0A368YHP1"/>
<accession>A0A368YHP1</accession>
<evidence type="ECO:0000313" key="2">
    <source>
        <dbReference type="EMBL" id="RCW77694.1"/>
    </source>
</evidence>